<dbReference type="InterPro" id="IPR011541">
    <property type="entry name" value="Ni/Co_transpt_high_affinity"/>
</dbReference>
<feature type="transmembrane region" description="Helical" evidence="13">
    <location>
        <begin position="95"/>
        <end position="117"/>
    </location>
</feature>
<reference evidence="14" key="1">
    <citation type="journal article" date="2020" name="Int. J. Syst. Evol. Microbiol.">
        <title>Notification of changes in taxonomic opinion previously published outside the IJSEM.</title>
        <authorList>
            <person name="Oren A."/>
            <person name="Garrity G."/>
        </authorList>
    </citation>
    <scope>NUCLEOTIDE SEQUENCE</scope>
    <source>
        <strain evidence="14">TCYB15</strain>
    </source>
</reference>
<reference evidence="14" key="2">
    <citation type="submission" date="2024-06" db="EMBL/GenBank/DDBJ databases">
        <authorList>
            <person name="Deng Y."/>
        </authorList>
    </citation>
    <scope>NUCLEOTIDE SEQUENCE</scope>
    <source>
        <strain evidence="14">TCYB15</strain>
    </source>
</reference>
<feature type="transmembrane region" description="Helical" evidence="13">
    <location>
        <begin position="286"/>
        <end position="307"/>
    </location>
</feature>
<dbReference type="GO" id="GO:0015099">
    <property type="term" value="F:nickel cation transmembrane transporter activity"/>
    <property type="evidence" value="ECO:0007669"/>
    <property type="project" value="UniProtKB-UniRule"/>
</dbReference>
<dbReference type="KEGG" id="suly:ABM428_08330"/>
<dbReference type="AlphaFoldDB" id="A0AAU8BZJ6"/>
<comment type="function">
    <text evidence="1">Efflux system for nickel and cobalt.</text>
</comment>
<evidence type="ECO:0000256" key="1">
    <source>
        <dbReference type="ARBA" id="ARBA00002510"/>
    </source>
</evidence>
<organism evidence="14">
    <name type="scientific">Sulfitobacter sp. TCYB15</name>
    <dbReference type="NCBI Taxonomy" id="3229275"/>
    <lineage>
        <taxon>Bacteria</taxon>
        <taxon>Pseudomonadati</taxon>
        <taxon>Pseudomonadota</taxon>
        <taxon>Alphaproteobacteria</taxon>
        <taxon>Rhodobacterales</taxon>
        <taxon>Roseobacteraceae</taxon>
        <taxon>Sulfitobacter</taxon>
    </lineage>
</organism>
<evidence type="ECO:0000256" key="13">
    <source>
        <dbReference type="RuleBase" id="RU362101"/>
    </source>
</evidence>
<dbReference type="RefSeq" id="WP_353627825.1">
    <property type="nucleotide sequence ID" value="NZ_CP159193.1"/>
</dbReference>
<feature type="transmembrane region" description="Helical" evidence="13">
    <location>
        <begin position="240"/>
        <end position="265"/>
    </location>
</feature>
<keyword evidence="3" id="KW-0171">Cobalt transport</keyword>
<accession>A0AAU8BZJ6</accession>
<keyword evidence="8 13" id="KW-1133">Transmembrane helix</keyword>
<dbReference type="GO" id="GO:0046583">
    <property type="term" value="F:monoatomic cation efflux transmembrane transporter activity"/>
    <property type="evidence" value="ECO:0007669"/>
    <property type="project" value="TreeGrafter"/>
</dbReference>
<name>A0AAU8BZJ6_9RHOB</name>
<keyword evidence="6" id="KW-0533">Nickel</keyword>
<evidence type="ECO:0000256" key="4">
    <source>
        <dbReference type="ARBA" id="ARBA00022448"/>
    </source>
</evidence>
<protein>
    <recommendedName>
        <fullName evidence="13">Nickel/cobalt efflux system</fullName>
    </recommendedName>
</protein>
<dbReference type="InterPro" id="IPR051224">
    <property type="entry name" value="NiCoT_RcnA"/>
</dbReference>
<feature type="transmembrane region" description="Helical" evidence="13">
    <location>
        <begin position="58"/>
        <end position="75"/>
    </location>
</feature>
<dbReference type="Pfam" id="PF03824">
    <property type="entry name" value="NicO"/>
    <property type="match status" value="1"/>
</dbReference>
<evidence type="ECO:0000256" key="8">
    <source>
        <dbReference type="ARBA" id="ARBA00022989"/>
    </source>
</evidence>
<dbReference type="GO" id="GO:0006824">
    <property type="term" value="P:cobalt ion transport"/>
    <property type="evidence" value="ECO:0007669"/>
    <property type="project" value="UniProtKB-KW"/>
</dbReference>
<dbReference type="GO" id="GO:0010045">
    <property type="term" value="P:response to nickel cation"/>
    <property type="evidence" value="ECO:0007669"/>
    <property type="project" value="TreeGrafter"/>
</dbReference>
<evidence type="ECO:0000313" key="14">
    <source>
        <dbReference type="EMBL" id="XCF09113.1"/>
    </source>
</evidence>
<evidence type="ECO:0000256" key="11">
    <source>
        <dbReference type="ARBA" id="ARBA00023136"/>
    </source>
</evidence>
<evidence type="ECO:0000256" key="6">
    <source>
        <dbReference type="ARBA" id="ARBA00022596"/>
    </source>
</evidence>
<dbReference type="GO" id="GO:0005886">
    <property type="term" value="C:plasma membrane"/>
    <property type="evidence" value="ECO:0007669"/>
    <property type="project" value="UniProtKB-SubCell"/>
</dbReference>
<dbReference type="EMBL" id="CP159193">
    <property type="protein sequence ID" value="XCF09113.1"/>
    <property type="molecule type" value="Genomic_DNA"/>
</dbReference>
<evidence type="ECO:0000256" key="12">
    <source>
        <dbReference type="ARBA" id="ARBA00023285"/>
    </source>
</evidence>
<dbReference type="PANTHER" id="PTHR40659">
    <property type="entry name" value="NICKEL/COBALT EFFLUX SYSTEM RCNA"/>
    <property type="match status" value="1"/>
</dbReference>
<evidence type="ECO:0000256" key="7">
    <source>
        <dbReference type="ARBA" id="ARBA00022692"/>
    </source>
</evidence>
<evidence type="ECO:0000256" key="3">
    <source>
        <dbReference type="ARBA" id="ARBA00022426"/>
    </source>
</evidence>
<dbReference type="PANTHER" id="PTHR40659:SF1">
    <property type="entry name" value="NICKEL_COBALT EFFLUX SYSTEM RCNA"/>
    <property type="match status" value="1"/>
</dbReference>
<sequence length="310" mass="32090">MRRALTVIALGVVIALAALWWTGGFDRLAQWAAAHQRAFQNSIALSLRAVRAGQPEAITALLSACFAYGVVHAAGPGHGKVLIGGYGAAKAVPMLRLSVIALLSSLGQAVTAVALVYTGVSLLHLGRERMISLTEAIMAPVSYGAIACVGLWLFWRGLRHFRATLPAPLDHHHHHHDHHDHHHHDHDGICATCGHAHGPTAEQVRQATTLRETLLLIGSIAVRPCTGALFVLIITLQMGIAGVGIAGAFAMAFGTATITIAVGLGAGALRGGVLAGRASTPRAAQIAALIELAAGLGVALLAGGLLLRAI</sequence>
<proteinExistence type="inferred from homology"/>
<comment type="subcellular location">
    <subcellularLocation>
        <location evidence="2 13">Cell membrane</location>
        <topology evidence="2 13">Multi-pass membrane protein</topology>
    </subcellularLocation>
</comment>
<dbReference type="GO" id="GO:0032025">
    <property type="term" value="P:response to cobalt ion"/>
    <property type="evidence" value="ECO:0007669"/>
    <property type="project" value="TreeGrafter"/>
</dbReference>
<comment type="similarity">
    <text evidence="13">Belongs to the NiCoT transporter (TC 2.A.52) family.</text>
</comment>
<evidence type="ECO:0000256" key="2">
    <source>
        <dbReference type="ARBA" id="ARBA00004651"/>
    </source>
</evidence>
<keyword evidence="10" id="KW-0921">Nickel transport</keyword>
<gene>
    <name evidence="14" type="ORF">ABM428_08330</name>
</gene>
<evidence type="ECO:0000256" key="5">
    <source>
        <dbReference type="ARBA" id="ARBA00022475"/>
    </source>
</evidence>
<keyword evidence="11 13" id="KW-0472">Membrane</keyword>
<evidence type="ECO:0000256" key="10">
    <source>
        <dbReference type="ARBA" id="ARBA00023112"/>
    </source>
</evidence>
<keyword evidence="12" id="KW-0170">Cobalt</keyword>
<keyword evidence="7 13" id="KW-0812">Transmembrane</keyword>
<evidence type="ECO:0000256" key="9">
    <source>
        <dbReference type="ARBA" id="ARBA00023065"/>
    </source>
</evidence>
<keyword evidence="9" id="KW-0406">Ion transport</keyword>
<keyword evidence="4 13" id="KW-0813">Transport</keyword>
<feature type="transmembrane region" description="Helical" evidence="13">
    <location>
        <begin position="214"/>
        <end position="234"/>
    </location>
</feature>
<keyword evidence="5" id="KW-1003">Cell membrane</keyword>
<feature type="transmembrane region" description="Helical" evidence="13">
    <location>
        <begin position="137"/>
        <end position="155"/>
    </location>
</feature>